<evidence type="ECO:0000256" key="7">
    <source>
        <dbReference type="SAM" id="Coils"/>
    </source>
</evidence>
<feature type="domain" description="Electron transfer flavoprotein alpha/beta-subunit N-terminal" evidence="8">
    <location>
        <begin position="2"/>
        <end position="194"/>
    </location>
</feature>
<feature type="binding site" evidence="6">
    <location>
        <position position="282"/>
    </location>
    <ligand>
        <name>FAD</name>
        <dbReference type="ChEBI" id="CHEBI:57692"/>
    </ligand>
</feature>
<feature type="binding site" evidence="6">
    <location>
        <begin position="244"/>
        <end position="248"/>
    </location>
    <ligand>
        <name>FAD</name>
        <dbReference type="ChEBI" id="CHEBI:57692"/>
    </ligand>
</feature>
<dbReference type="AlphaFoldDB" id="A0A832MMK5"/>
<dbReference type="SUPFAM" id="SSF52402">
    <property type="entry name" value="Adenine nucleotide alpha hydrolases-like"/>
    <property type="match status" value="1"/>
</dbReference>
<dbReference type="Pfam" id="PF01012">
    <property type="entry name" value="ETF"/>
    <property type="match status" value="1"/>
</dbReference>
<dbReference type="InterPro" id="IPR014731">
    <property type="entry name" value="ETF_asu_C"/>
</dbReference>
<dbReference type="SMART" id="SM00893">
    <property type="entry name" value="ETF"/>
    <property type="match status" value="1"/>
</dbReference>
<comment type="cofactor">
    <cofactor evidence="6">
        <name>FAD</name>
        <dbReference type="ChEBI" id="CHEBI:57692"/>
    </cofactor>
    <text evidence="6">Binds 1 FAD per dimer.</text>
</comment>
<dbReference type="PANTHER" id="PTHR43153:SF1">
    <property type="entry name" value="ELECTRON TRANSFER FLAVOPROTEIN SUBUNIT ALPHA, MITOCHONDRIAL"/>
    <property type="match status" value="1"/>
</dbReference>
<organism evidence="9">
    <name type="scientific">Pseudothermotoga hypogea</name>
    <dbReference type="NCBI Taxonomy" id="57487"/>
    <lineage>
        <taxon>Bacteria</taxon>
        <taxon>Thermotogati</taxon>
        <taxon>Thermotogota</taxon>
        <taxon>Thermotogae</taxon>
        <taxon>Thermotogales</taxon>
        <taxon>Thermotogaceae</taxon>
        <taxon>Pseudothermotoga</taxon>
    </lineage>
</organism>
<dbReference type="SUPFAM" id="SSF52467">
    <property type="entry name" value="DHS-like NAD/FAD-binding domain"/>
    <property type="match status" value="1"/>
</dbReference>
<evidence type="ECO:0000256" key="5">
    <source>
        <dbReference type="ARBA" id="ARBA00022982"/>
    </source>
</evidence>
<protein>
    <submittedName>
        <fullName evidence="9">Electron transfer flavoprotein subunit alpha/FixB family protein</fullName>
    </submittedName>
</protein>
<evidence type="ECO:0000256" key="3">
    <source>
        <dbReference type="ARBA" id="ARBA00022630"/>
    </source>
</evidence>
<feature type="binding site" evidence="6">
    <location>
        <begin position="261"/>
        <end position="268"/>
    </location>
    <ligand>
        <name>FAD</name>
        <dbReference type="ChEBI" id="CHEBI:57692"/>
    </ligand>
</feature>
<keyword evidence="3" id="KW-0285">Flavoprotein</keyword>
<feature type="binding site" evidence="6">
    <location>
        <begin position="230"/>
        <end position="231"/>
    </location>
    <ligand>
        <name>FAD</name>
        <dbReference type="ChEBI" id="CHEBI:57692"/>
    </ligand>
</feature>
<evidence type="ECO:0000256" key="6">
    <source>
        <dbReference type="PIRSR" id="PIRSR000089-1"/>
    </source>
</evidence>
<dbReference type="GO" id="GO:0033539">
    <property type="term" value="P:fatty acid beta-oxidation using acyl-CoA dehydrogenase"/>
    <property type="evidence" value="ECO:0007669"/>
    <property type="project" value="TreeGrafter"/>
</dbReference>
<comment type="similarity">
    <text evidence="1">Belongs to the ETF alpha-subunit/FixB family.</text>
</comment>
<dbReference type="InterPro" id="IPR033947">
    <property type="entry name" value="ETF_alpha_N"/>
</dbReference>
<dbReference type="CDD" id="cd01715">
    <property type="entry name" value="ETF_alpha"/>
    <property type="match status" value="1"/>
</dbReference>
<feature type="coiled-coil region" evidence="7">
    <location>
        <begin position="159"/>
        <end position="186"/>
    </location>
</feature>
<proteinExistence type="inferred from homology"/>
<keyword evidence="2" id="KW-0813">Transport</keyword>
<evidence type="ECO:0000259" key="8">
    <source>
        <dbReference type="SMART" id="SM00893"/>
    </source>
</evidence>
<dbReference type="InterPro" id="IPR014730">
    <property type="entry name" value="ETF_a/b_N"/>
</dbReference>
<keyword evidence="4 6" id="KW-0274">FAD</keyword>
<dbReference type="PIRSF" id="PIRSF000089">
    <property type="entry name" value="Electra_flavoP_a"/>
    <property type="match status" value="1"/>
</dbReference>
<evidence type="ECO:0000256" key="4">
    <source>
        <dbReference type="ARBA" id="ARBA00022827"/>
    </source>
</evidence>
<accession>A0A832MMK5</accession>
<evidence type="ECO:0000256" key="1">
    <source>
        <dbReference type="ARBA" id="ARBA00005817"/>
    </source>
</evidence>
<dbReference type="GO" id="GO:0050660">
    <property type="term" value="F:flavin adenine dinucleotide binding"/>
    <property type="evidence" value="ECO:0007669"/>
    <property type="project" value="InterPro"/>
</dbReference>
<sequence length="321" mass="35214">MILVLNNKVDRSSFELLSKARRLADKASMKLAFLLMSDSKEGVQQLARFGPDMVISVVHEKFNRFSLDPFLFAAKRILAKYSPSIVLAPATTFGRSLMPALAASFRTGLTADCTELDVDENGNLLQTRPAIGGNVMATIVTPTHRPQMATVRPGVFETVECEKDNVKFIEERIENLSDRCQLISIEPKQAGARLEEAKIVVSVGKGLRKKENVEVAFKLASLVKGAVGASRAVVDVRWLSHDHQVGLSGKTVKPKIYIAAGISGAVQHLAGMQTSEIIVAINKDRYAPIFKVADIGIVADAYWVLNELVNRLERENDENRG</sequence>
<dbReference type="PANTHER" id="PTHR43153">
    <property type="entry name" value="ELECTRON TRANSFER FLAVOPROTEIN ALPHA"/>
    <property type="match status" value="1"/>
</dbReference>
<reference evidence="9" key="1">
    <citation type="journal article" date="2020" name="mSystems">
        <title>Genome- and Community-Level Interaction Insights into Carbon Utilization and Element Cycling Functions of Hydrothermarchaeota in Hydrothermal Sediment.</title>
        <authorList>
            <person name="Zhou Z."/>
            <person name="Liu Y."/>
            <person name="Xu W."/>
            <person name="Pan J."/>
            <person name="Luo Z.H."/>
            <person name="Li M."/>
        </authorList>
    </citation>
    <scope>NUCLEOTIDE SEQUENCE [LARGE SCALE GENOMIC DNA]</scope>
    <source>
        <strain evidence="9">SpSt-86</strain>
    </source>
</reference>
<dbReference type="EMBL" id="DTKQ01000041">
    <property type="protein sequence ID" value="HGZ79421.1"/>
    <property type="molecule type" value="Genomic_DNA"/>
</dbReference>
<dbReference type="Gene3D" id="3.40.50.620">
    <property type="entry name" value="HUPs"/>
    <property type="match status" value="1"/>
</dbReference>
<evidence type="ECO:0000313" key="9">
    <source>
        <dbReference type="EMBL" id="HGZ79421.1"/>
    </source>
</evidence>
<keyword evidence="5" id="KW-0249">Electron transport</keyword>
<keyword evidence="7" id="KW-0175">Coiled coil</keyword>
<dbReference type="InterPro" id="IPR001308">
    <property type="entry name" value="ETF_a/FixB"/>
</dbReference>
<dbReference type="InterPro" id="IPR029035">
    <property type="entry name" value="DHS-like_NAD/FAD-binding_dom"/>
</dbReference>
<evidence type="ECO:0000256" key="2">
    <source>
        <dbReference type="ARBA" id="ARBA00022448"/>
    </source>
</evidence>
<name>A0A832MMK5_9THEM</name>
<gene>
    <name evidence="9" type="ORF">ENW55_05520</name>
</gene>
<comment type="caution">
    <text evidence="9">The sequence shown here is derived from an EMBL/GenBank/DDBJ whole genome shotgun (WGS) entry which is preliminary data.</text>
</comment>
<dbReference type="GO" id="GO:0009055">
    <property type="term" value="F:electron transfer activity"/>
    <property type="evidence" value="ECO:0007669"/>
    <property type="project" value="InterPro"/>
</dbReference>
<dbReference type="Pfam" id="PF00766">
    <property type="entry name" value="ETF_alpha"/>
    <property type="match status" value="1"/>
</dbReference>
<dbReference type="Gene3D" id="3.40.50.1220">
    <property type="entry name" value="TPP-binding domain"/>
    <property type="match status" value="1"/>
</dbReference>
<dbReference type="InterPro" id="IPR018206">
    <property type="entry name" value="ETF_asu_C_CS"/>
</dbReference>
<dbReference type="PROSITE" id="PS00696">
    <property type="entry name" value="ETF_ALPHA"/>
    <property type="match status" value="1"/>
</dbReference>
<dbReference type="InterPro" id="IPR014729">
    <property type="entry name" value="Rossmann-like_a/b/a_fold"/>
</dbReference>